<evidence type="ECO:0000256" key="2">
    <source>
        <dbReference type="RuleBase" id="RU364082"/>
    </source>
</evidence>
<gene>
    <name evidence="4" type="ORF">C4561_03545</name>
</gene>
<dbReference type="GO" id="GO:0048269">
    <property type="term" value="C:methionine adenosyltransferase complex"/>
    <property type="evidence" value="ECO:0007669"/>
    <property type="project" value="TreeGrafter"/>
</dbReference>
<dbReference type="Gene3D" id="3.40.50.720">
    <property type="entry name" value="NAD(P)-binding Rossmann-like Domain"/>
    <property type="match status" value="1"/>
</dbReference>
<proteinExistence type="inferred from homology"/>
<dbReference type="GO" id="GO:0006556">
    <property type="term" value="P:S-adenosylmethionine biosynthetic process"/>
    <property type="evidence" value="ECO:0007669"/>
    <property type="project" value="TreeGrafter"/>
</dbReference>
<dbReference type="InterPro" id="IPR029903">
    <property type="entry name" value="RmlD-like-bd"/>
</dbReference>
<dbReference type="Pfam" id="PF04321">
    <property type="entry name" value="RmlD_sub_bind"/>
    <property type="match status" value="1"/>
</dbReference>
<name>A0A3A4ZJ04_UNCKA</name>
<dbReference type="InterPro" id="IPR005913">
    <property type="entry name" value="dTDP_dehydrorham_reduct"/>
</dbReference>
<evidence type="ECO:0000313" key="4">
    <source>
        <dbReference type="EMBL" id="RJR26827.1"/>
    </source>
</evidence>
<dbReference type="AlphaFoldDB" id="A0A3A4ZJ04"/>
<comment type="pathway">
    <text evidence="2">Carbohydrate biosynthesis; dTDP-L-rhamnose biosynthesis.</text>
</comment>
<evidence type="ECO:0000256" key="1">
    <source>
        <dbReference type="ARBA" id="ARBA00010944"/>
    </source>
</evidence>
<comment type="similarity">
    <text evidence="1 2">Belongs to the dTDP-4-dehydrorhamnose reductase family.</text>
</comment>
<keyword evidence="2" id="KW-0560">Oxidoreductase</keyword>
<dbReference type="InterPro" id="IPR036291">
    <property type="entry name" value="NAD(P)-bd_dom_sf"/>
</dbReference>
<dbReference type="PANTHER" id="PTHR10491:SF4">
    <property type="entry name" value="METHIONINE ADENOSYLTRANSFERASE 2 SUBUNIT BETA"/>
    <property type="match status" value="1"/>
</dbReference>
<evidence type="ECO:0000259" key="3">
    <source>
        <dbReference type="Pfam" id="PF04321"/>
    </source>
</evidence>
<keyword evidence="2" id="KW-0521">NADP</keyword>
<comment type="caution">
    <text evidence="4">The sequence shown here is derived from an EMBL/GenBank/DDBJ whole genome shotgun (WGS) entry which is preliminary data.</text>
</comment>
<dbReference type="Proteomes" id="UP000265540">
    <property type="component" value="Unassembled WGS sequence"/>
</dbReference>
<evidence type="ECO:0000313" key="5">
    <source>
        <dbReference type="Proteomes" id="UP000265540"/>
    </source>
</evidence>
<dbReference type="SUPFAM" id="SSF51735">
    <property type="entry name" value="NAD(P)-binding Rossmann-fold domains"/>
    <property type="match status" value="1"/>
</dbReference>
<feature type="domain" description="RmlD-like substrate binding" evidence="3">
    <location>
        <begin position="4"/>
        <end position="238"/>
    </location>
</feature>
<dbReference type="GO" id="GO:0048270">
    <property type="term" value="F:methionine adenosyltransferase regulator activity"/>
    <property type="evidence" value="ECO:0007669"/>
    <property type="project" value="TreeGrafter"/>
</dbReference>
<dbReference type="PANTHER" id="PTHR10491">
    <property type="entry name" value="DTDP-4-DEHYDRORHAMNOSE REDUCTASE"/>
    <property type="match status" value="1"/>
</dbReference>
<protein>
    <recommendedName>
        <fullName evidence="2">dTDP-4-dehydrorhamnose reductase</fullName>
        <ecNumber evidence="2">1.1.1.133</ecNumber>
    </recommendedName>
</protein>
<comment type="function">
    <text evidence="2">Catalyzes the reduction of dTDP-6-deoxy-L-lyxo-4-hexulose to yield dTDP-L-rhamnose.</text>
</comment>
<reference evidence="4 5" key="1">
    <citation type="journal article" date="2017" name="ISME J.">
        <title>Energy and carbon metabolisms in a deep terrestrial subsurface fluid microbial community.</title>
        <authorList>
            <person name="Momper L."/>
            <person name="Jungbluth S.P."/>
            <person name="Lee M.D."/>
            <person name="Amend J.P."/>
        </authorList>
    </citation>
    <scope>NUCLEOTIDE SEQUENCE [LARGE SCALE GENOMIC DNA]</scope>
    <source>
        <strain evidence="4">SURF_46</strain>
    </source>
</reference>
<organism evidence="4 5">
    <name type="scientific">candidate division WWE3 bacterium</name>
    <dbReference type="NCBI Taxonomy" id="2053526"/>
    <lineage>
        <taxon>Bacteria</taxon>
        <taxon>Katanobacteria</taxon>
    </lineage>
</organism>
<dbReference type="EMBL" id="QZJF01000017">
    <property type="protein sequence ID" value="RJR26827.1"/>
    <property type="molecule type" value="Genomic_DNA"/>
</dbReference>
<dbReference type="EC" id="1.1.1.133" evidence="2"/>
<accession>A0A3A4ZJ04</accession>
<sequence length="314" mass="35728">MKQKILIFGNGQIGAFYKSHFDKIGVKAEIANADITDLESVEREISSINPDVVINTAAKTNLEWCANNKLETFNTNVLGADNIAQTCDKHGVYFIHFSSGCIFESKDFNDAKKETSIPAPAAYYSWTKVWSEQLVQFNKSRDFKYIILRPRQPISSQFNYKNTLVKLLTFTKFIDTPNTVTVLEDLMEWTTKIIETKPVGVLNVANEGWTTPYKEALLLKKYILPGLPIEKITKSELNKLTPNKRVDTILDVTKLKRLVGKVDSIDQKLEKIIIELGNNLKAMSKEDISLQLEKTIQQSKTRTVVNDQWPSLYN</sequence>
<dbReference type="GO" id="GO:0008831">
    <property type="term" value="F:dTDP-4-dehydrorhamnose reductase activity"/>
    <property type="evidence" value="ECO:0007669"/>
    <property type="project" value="UniProtKB-EC"/>
</dbReference>